<evidence type="ECO:0000313" key="4">
    <source>
        <dbReference type="EMBL" id="UMB68622.1"/>
    </source>
</evidence>
<feature type="signal peptide" evidence="2">
    <location>
        <begin position="1"/>
        <end position="22"/>
    </location>
</feature>
<reference evidence="4" key="1">
    <citation type="submission" date="2022-08" db="EMBL/GenBank/DDBJ databases">
        <title>Whole genome sequencing of non-tuberculosis mycobacteria type-strains.</title>
        <authorList>
            <person name="Igarashi Y."/>
            <person name="Osugi A."/>
            <person name="Mitarai S."/>
        </authorList>
    </citation>
    <scope>NUCLEOTIDE SEQUENCE</scope>
    <source>
        <strain evidence="4">DSM 45127</strain>
    </source>
</reference>
<keyword evidence="5" id="KW-1185">Reference proteome</keyword>
<evidence type="ECO:0000256" key="2">
    <source>
        <dbReference type="SAM" id="SignalP"/>
    </source>
</evidence>
<feature type="compositionally biased region" description="Polar residues" evidence="1">
    <location>
        <begin position="143"/>
        <end position="152"/>
    </location>
</feature>
<feature type="region of interest" description="Disordered" evidence="1">
    <location>
        <begin position="105"/>
        <end position="152"/>
    </location>
</feature>
<gene>
    <name evidence="4" type="ORF">MKK62_19755</name>
</gene>
<dbReference type="InterPro" id="IPR007969">
    <property type="entry name" value="DUF732"/>
</dbReference>
<feature type="compositionally biased region" description="Basic and acidic residues" evidence="1">
    <location>
        <begin position="106"/>
        <end position="115"/>
    </location>
</feature>
<accession>A0ABY3VGS3</accession>
<feature type="domain" description="DUF732" evidence="3">
    <location>
        <begin position="36"/>
        <end position="104"/>
    </location>
</feature>
<sequence>MKQLLALVGISLGLALATPAHAEPGVDEPATDDNNGAFIADLKKVGIGFSDPGQAVSAGQAVCGALHNGMHGLHLIQHLQESNPALTENGAAQFAVISAKAYCPKQLDEGGEPGKKYLKGNAPGKGTGEDETTVLKTEDHSKTSANHTGGGD</sequence>
<organism evidence="4 5">
    <name type="scientific">Mycobacterium paraterrae</name>
    <dbReference type="NCBI Taxonomy" id="577492"/>
    <lineage>
        <taxon>Bacteria</taxon>
        <taxon>Bacillati</taxon>
        <taxon>Actinomycetota</taxon>
        <taxon>Actinomycetes</taxon>
        <taxon>Mycobacteriales</taxon>
        <taxon>Mycobacteriaceae</taxon>
        <taxon>Mycobacterium</taxon>
    </lineage>
</organism>
<proteinExistence type="predicted"/>
<protein>
    <submittedName>
        <fullName evidence="4">DUF732 domain-containing protein</fullName>
    </submittedName>
</protein>
<name>A0ABY3VGS3_9MYCO</name>
<dbReference type="Pfam" id="PF05305">
    <property type="entry name" value="DUF732"/>
    <property type="match status" value="1"/>
</dbReference>
<evidence type="ECO:0000313" key="5">
    <source>
        <dbReference type="Proteomes" id="UP001055336"/>
    </source>
</evidence>
<evidence type="ECO:0000259" key="3">
    <source>
        <dbReference type="Pfam" id="PF05305"/>
    </source>
</evidence>
<dbReference type="Proteomes" id="UP001055336">
    <property type="component" value="Chromosome"/>
</dbReference>
<feature type="chain" id="PRO_5046053567" evidence="2">
    <location>
        <begin position="23"/>
        <end position="152"/>
    </location>
</feature>
<dbReference type="EMBL" id="CP092488">
    <property type="protein sequence ID" value="UMB68622.1"/>
    <property type="molecule type" value="Genomic_DNA"/>
</dbReference>
<keyword evidence="2" id="KW-0732">Signal</keyword>
<evidence type="ECO:0000256" key="1">
    <source>
        <dbReference type="SAM" id="MobiDB-lite"/>
    </source>
</evidence>